<evidence type="ECO:0000256" key="3">
    <source>
        <dbReference type="ARBA" id="ARBA00022692"/>
    </source>
</evidence>
<evidence type="ECO:0000256" key="4">
    <source>
        <dbReference type="ARBA" id="ARBA00022989"/>
    </source>
</evidence>
<evidence type="ECO:0000313" key="13">
    <source>
        <dbReference type="Proteomes" id="UP000036700"/>
    </source>
</evidence>
<dbReference type="NCBIfam" id="TIGR00254">
    <property type="entry name" value="GGDEF"/>
    <property type="match status" value="1"/>
</dbReference>
<name>A0A0U4FEP7_9BURK</name>
<keyword evidence="5" id="KW-0472">Membrane</keyword>
<keyword evidence="13" id="KW-1185">Reference proteome</keyword>
<dbReference type="CDD" id="cd00130">
    <property type="entry name" value="PAS"/>
    <property type="match status" value="2"/>
</dbReference>
<dbReference type="SUPFAM" id="SSF55781">
    <property type="entry name" value="GAF domain-like"/>
    <property type="match status" value="1"/>
</dbReference>
<dbReference type="Proteomes" id="UP000036700">
    <property type="component" value="Chromosome"/>
</dbReference>
<keyword evidence="4" id="KW-1133">Transmembrane helix</keyword>
<evidence type="ECO:0000259" key="9">
    <source>
        <dbReference type="PROSITE" id="PS50883"/>
    </source>
</evidence>
<evidence type="ECO:0000256" key="5">
    <source>
        <dbReference type="ARBA" id="ARBA00023136"/>
    </source>
</evidence>
<reference evidence="13" key="1">
    <citation type="submission" date="2015-06" db="EMBL/GenBank/DDBJ databases">
        <authorList>
            <person name="Hoefler B.C."/>
            <person name="Straight P.D."/>
        </authorList>
    </citation>
    <scope>NUCLEOTIDE SEQUENCE [LARGE SCALE GENOMIC DNA]</scope>
    <source>
        <strain evidence="13">DSM 25325</strain>
    </source>
</reference>
<accession>A0A0U4FEP7</accession>
<feature type="domain" description="GGDEF" evidence="11">
    <location>
        <begin position="817"/>
        <end position="949"/>
    </location>
</feature>
<dbReference type="EMBL" id="CP011568">
    <property type="protein sequence ID" value="ALX34872.1"/>
    <property type="molecule type" value="Genomic_DNA"/>
</dbReference>
<evidence type="ECO:0008006" key="14">
    <source>
        <dbReference type="Google" id="ProtNLM"/>
    </source>
</evidence>
<dbReference type="InterPro" id="IPR003660">
    <property type="entry name" value="HAMP_dom"/>
</dbReference>
<dbReference type="Pfam" id="PF01590">
    <property type="entry name" value="GAF"/>
    <property type="match status" value="1"/>
</dbReference>
<comment type="subcellular location">
    <subcellularLocation>
        <location evidence="1">Cell membrane</location>
        <topology evidence="1">Multi-pass membrane protein</topology>
    </subcellularLocation>
</comment>
<dbReference type="STRING" id="445709.ABW99_20895"/>
<dbReference type="Pfam" id="PF00672">
    <property type="entry name" value="HAMP"/>
    <property type="match status" value="1"/>
</dbReference>
<evidence type="ECO:0000256" key="6">
    <source>
        <dbReference type="SAM" id="Coils"/>
    </source>
</evidence>
<dbReference type="InterPro" id="IPR003018">
    <property type="entry name" value="GAF"/>
</dbReference>
<dbReference type="AlphaFoldDB" id="A0A0U4FEP7"/>
<keyword evidence="2" id="KW-1003">Cell membrane</keyword>
<dbReference type="SUPFAM" id="SSF55073">
    <property type="entry name" value="Nucleotide cyclase"/>
    <property type="match status" value="1"/>
</dbReference>
<keyword evidence="6" id="KW-0175">Coiled coil</keyword>
<dbReference type="SMART" id="SM00091">
    <property type="entry name" value="PAS"/>
    <property type="match status" value="2"/>
</dbReference>
<dbReference type="Pfam" id="PF00563">
    <property type="entry name" value="EAL"/>
    <property type="match status" value="1"/>
</dbReference>
<dbReference type="InterPro" id="IPR013767">
    <property type="entry name" value="PAS_fold"/>
</dbReference>
<gene>
    <name evidence="12" type="ORF">ABW99_20895</name>
</gene>
<dbReference type="PROSITE" id="PS50113">
    <property type="entry name" value="PAC"/>
    <property type="match status" value="1"/>
</dbReference>
<dbReference type="CDD" id="cd06225">
    <property type="entry name" value="HAMP"/>
    <property type="match status" value="1"/>
</dbReference>
<feature type="domain" description="HAMP" evidence="10">
    <location>
        <begin position="298"/>
        <end position="351"/>
    </location>
</feature>
<dbReference type="SMART" id="SM00052">
    <property type="entry name" value="EAL"/>
    <property type="match status" value="1"/>
</dbReference>
<dbReference type="InterPro" id="IPR000700">
    <property type="entry name" value="PAS-assoc_C"/>
</dbReference>
<dbReference type="Pfam" id="PF13426">
    <property type="entry name" value="PAS_9"/>
    <property type="match status" value="1"/>
</dbReference>
<dbReference type="Pfam" id="PF00990">
    <property type="entry name" value="GGDEF"/>
    <property type="match status" value="1"/>
</dbReference>
<feature type="domain" description="PAS" evidence="7">
    <location>
        <begin position="654"/>
        <end position="707"/>
    </location>
</feature>
<evidence type="ECO:0000313" key="12">
    <source>
        <dbReference type="EMBL" id="ALX34872.1"/>
    </source>
</evidence>
<dbReference type="InterPro" id="IPR033479">
    <property type="entry name" value="dCache_1"/>
</dbReference>
<dbReference type="Gene3D" id="6.10.340.10">
    <property type="match status" value="1"/>
</dbReference>
<dbReference type="CDD" id="cd12914">
    <property type="entry name" value="PDC1_DGC_like"/>
    <property type="match status" value="1"/>
</dbReference>
<dbReference type="Pfam" id="PF02743">
    <property type="entry name" value="dCache_1"/>
    <property type="match status" value="1"/>
</dbReference>
<feature type="domain" description="PAS" evidence="7">
    <location>
        <begin position="529"/>
        <end position="572"/>
    </location>
</feature>
<dbReference type="PROSITE" id="PS50885">
    <property type="entry name" value="HAMP"/>
    <property type="match status" value="1"/>
</dbReference>
<dbReference type="CDD" id="cd01948">
    <property type="entry name" value="EAL"/>
    <property type="match status" value="1"/>
</dbReference>
<dbReference type="InterPro" id="IPR052155">
    <property type="entry name" value="Biofilm_reg_signaling"/>
</dbReference>
<proteinExistence type="predicted"/>
<dbReference type="CDD" id="cd01949">
    <property type="entry name" value="GGDEF"/>
    <property type="match status" value="1"/>
</dbReference>
<dbReference type="InterPro" id="IPR029016">
    <property type="entry name" value="GAF-like_dom_sf"/>
</dbReference>
<evidence type="ECO:0000256" key="2">
    <source>
        <dbReference type="ARBA" id="ARBA00022475"/>
    </source>
</evidence>
<evidence type="ECO:0000259" key="7">
    <source>
        <dbReference type="PROSITE" id="PS50112"/>
    </source>
</evidence>
<feature type="domain" description="EAL" evidence="9">
    <location>
        <begin position="958"/>
        <end position="1211"/>
    </location>
</feature>
<dbReference type="PROSITE" id="PS50112">
    <property type="entry name" value="PAS"/>
    <property type="match status" value="2"/>
</dbReference>
<dbReference type="InterPro" id="IPR000160">
    <property type="entry name" value="GGDEF_dom"/>
</dbReference>
<dbReference type="GO" id="GO:0005886">
    <property type="term" value="C:plasma membrane"/>
    <property type="evidence" value="ECO:0007669"/>
    <property type="project" value="UniProtKB-SubCell"/>
</dbReference>
<dbReference type="SMART" id="SM00065">
    <property type="entry name" value="GAF"/>
    <property type="match status" value="1"/>
</dbReference>
<organism evidence="12 13">
    <name type="scientific">Pandoraea thiooxydans</name>
    <dbReference type="NCBI Taxonomy" id="445709"/>
    <lineage>
        <taxon>Bacteria</taxon>
        <taxon>Pseudomonadati</taxon>
        <taxon>Pseudomonadota</taxon>
        <taxon>Betaproteobacteria</taxon>
        <taxon>Burkholderiales</taxon>
        <taxon>Burkholderiaceae</taxon>
        <taxon>Pandoraea</taxon>
    </lineage>
</organism>
<dbReference type="PROSITE" id="PS50887">
    <property type="entry name" value="GGDEF"/>
    <property type="match status" value="1"/>
</dbReference>
<dbReference type="InterPro" id="IPR000014">
    <property type="entry name" value="PAS"/>
</dbReference>
<dbReference type="Gene3D" id="3.20.20.450">
    <property type="entry name" value="EAL domain"/>
    <property type="match status" value="1"/>
</dbReference>
<dbReference type="SUPFAM" id="SSF158472">
    <property type="entry name" value="HAMP domain-like"/>
    <property type="match status" value="1"/>
</dbReference>
<feature type="domain" description="PAC" evidence="8">
    <location>
        <begin position="734"/>
        <end position="785"/>
    </location>
</feature>
<evidence type="ECO:0000259" key="8">
    <source>
        <dbReference type="PROSITE" id="PS50113"/>
    </source>
</evidence>
<dbReference type="InterPro" id="IPR001633">
    <property type="entry name" value="EAL_dom"/>
</dbReference>
<dbReference type="KEGG" id="ptx:ABW99_20895"/>
<dbReference type="Gene3D" id="3.30.450.20">
    <property type="entry name" value="PAS domain"/>
    <property type="match status" value="3"/>
</dbReference>
<dbReference type="InterPro" id="IPR029787">
    <property type="entry name" value="Nucleotide_cyclase"/>
</dbReference>
<dbReference type="InterPro" id="IPR043128">
    <property type="entry name" value="Rev_trsase/Diguanyl_cyclase"/>
</dbReference>
<dbReference type="Gene3D" id="3.30.450.40">
    <property type="match status" value="1"/>
</dbReference>
<dbReference type="PROSITE" id="PS50883">
    <property type="entry name" value="EAL"/>
    <property type="match status" value="1"/>
</dbReference>
<evidence type="ECO:0000259" key="10">
    <source>
        <dbReference type="PROSITE" id="PS50885"/>
    </source>
</evidence>
<dbReference type="Pfam" id="PF00989">
    <property type="entry name" value="PAS"/>
    <property type="match status" value="1"/>
</dbReference>
<dbReference type="InterPro" id="IPR035919">
    <property type="entry name" value="EAL_sf"/>
</dbReference>
<dbReference type="GO" id="GO:0007165">
    <property type="term" value="P:signal transduction"/>
    <property type="evidence" value="ECO:0007669"/>
    <property type="project" value="InterPro"/>
</dbReference>
<dbReference type="SMART" id="SM00304">
    <property type="entry name" value="HAMP"/>
    <property type="match status" value="1"/>
</dbReference>
<protein>
    <recommendedName>
        <fullName evidence="14">Diguanylate cyclase</fullName>
    </recommendedName>
</protein>
<evidence type="ECO:0000256" key="1">
    <source>
        <dbReference type="ARBA" id="ARBA00004651"/>
    </source>
</evidence>
<dbReference type="NCBIfam" id="TIGR00229">
    <property type="entry name" value="sensory_box"/>
    <property type="match status" value="2"/>
</dbReference>
<keyword evidence="3" id="KW-0812">Transmembrane</keyword>
<feature type="coiled-coil region" evidence="6">
    <location>
        <begin position="336"/>
        <end position="363"/>
    </location>
</feature>
<dbReference type="PANTHER" id="PTHR44757:SF2">
    <property type="entry name" value="BIOFILM ARCHITECTURE MAINTENANCE PROTEIN MBAA"/>
    <property type="match status" value="1"/>
</dbReference>
<sequence>MRVRLLLLVVLAAVPAIALLTYNASRERDDLGRTEQAEAIRMVQLAADYHGWLVNSTKEVLSSMATAPVVASHDWPRCSAFMNQFIAKNPRYSNMGVASISGEILCSALPVKPDINLKDRAYFKRALYAKDFAIGEYQIGRITGLPSVGIGYPLLDSRGRVTAIVYAALRLSSLQSTVDALPPGREALLLMYDRNGQLLAKYATATQPAVPATVSAQVFRQSLGDLSGTVDEKLAGEQWIFSYAAAGLPDDPHGLTIALGYPVSRLVGAAQARYRANVAGLIGVVLAALLAGWLGAEAFVLKQIKELAGAIGKFSSGDFRSRARNAESHDELGRLAQDFNQMANQIESQMERLQSISSRLSAQNRILQLVSAGKPNSTIFLEIVEFAQTYIPGAVCSIMLLDAQGKHLTQGAGPALPADYIAAIDGVTIGPNVGSCGTSAYTGQLVVAADIDADPRWADYKELALRHGLRACWSTPIFASTNRVLGTLAVYYREVRRPTLHELELVELAGGLAAIAIEQTQAKRALVESEHEYRYLFERNPNPMWIHDAETRKILAVNDAAIQAYGFTREEFRALSLGDIQQLPVGDEACVEVQSQNNASYIDRGIWRHRKKSGECIDVRVKTFRIRFQQRDAQLLLLQDVTSTQRAIAALAERDRQLELLLESTAEAIYGIDTAGRCTFVNRACITLLGFEREDELLGQSMHELVHHTRVDGSGYSREDCPICRTSLQPAPAHKDDEVFWRRDGTAIPVEYWSYPMRQDGALVGAVVTFFDITERKAQRAALQHQATHDALTGLPNRALLAEAARRAIEADGQYGRVSALMLMDLDRFKEVNDTLGHQAGDQLLAKLAERLASLQRPGDIVVRLGGDEFAFIVTGAESVQALQQIAHDLLGYVRQPFDIQGARLQIDASIGIAIAGLHGSDAGSLLRCADVAMYAAKQQGRGVAVYERSKDPNSQERLALTSDVRLALAQNQFELFFQPKIDLGTERIVGAEALLRWRHPTRGLILPSEFIQFIELGDMIHPLTRWVARQAALACRRMHQRGCEISVCINVSTRNLLDEDFPQALHAILGEVGLAPCHLELEVTESAIMLDPLRSRDVLERIRAGGIKVSIDDFGTGYSSLGYLQALGVDGIKIDQSFVRRMFDSAGDMTIVKSIVSLAQNLGCEVIAEGIEDHRTLEMLRLIGCDVGQGYYFGRPMPLAELLELMSATERWEPA</sequence>
<dbReference type="GO" id="GO:0006355">
    <property type="term" value="P:regulation of DNA-templated transcription"/>
    <property type="evidence" value="ECO:0007669"/>
    <property type="project" value="InterPro"/>
</dbReference>
<dbReference type="SMART" id="SM00267">
    <property type="entry name" value="GGDEF"/>
    <property type="match status" value="1"/>
</dbReference>
<evidence type="ECO:0000259" key="11">
    <source>
        <dbReference type="PROSITE" id="PS50887"/>
    </source>
</evidence>
<dbReference type="SUPFAM" id="SSF141868">
    <property type="entry name" value="EAL domain-like"/>
    <property type="match status" value="1"/>
</dbReference>
<dbReference type="InterPro" id="IPR035965">
    <property type="entry name" value="PAS-like_dom_sf"/>
</dbReference>
<dbReference type="Gene3D" id="3.30.70.270">
    <property type="match status" value="1"/>
</dbReference>
<dbReference type="PANTHER" id="PTHR44757">
    <property type="entry name" value="DIGUANYLATE CYCLASE DGCP"/>
    <property type="match status" value="1"/>
</dbReference>
<dbReference type="SUPFAM" id="SSF55785">
    <property type="entry name" value="PYP-like sensor domain (PAS domain)"/>
    <property type="match status" value="2"/>
</dbReference>